<proteinExistence type="predicted"/>
<accession>A0A150TF54</accession>
<dbReference type="PROSITE" id="PS51257">
    <property type="entry name" value="PROKAR_LIPOPROTEIN"/>
    <property type="match status" value="1"/>
</dbReference>
<evidence type="ECO:0000313" key="3">
    <source>
        <dbReference type="Proteomes" id="UP000075502"/>
    </source>
</evidence>
<sequence>MSMRTAFEWGLGLSLCFVSTTMMGCEINTNERCDWDEDEEECFWDEGPGAPHGERPDREEEEEDDDVMMMATRAPAARVA</sequence>
<reference evidence="2 3" key="1">
    <citation type="submission" date="2014-02" db="EMBL/GenBank/DDBJ databases">
        <title>The small core and large imbalanced accessory genome model reveals a collaborative survival strategy of Sorangium cellulosum strains in nature.</title>
        <authorList>
            <person name="Han K."/>
            <person name="Peng R."/>
            <person name="Blom J."/>
            <person name="Li Y.-Z."/>
        </authorList>
    </citation>
    <scope>NUCLEOTIDE SEQUENCE [LARGE SCALE GENOMIC DNA]</scope>
    <source>
        <strain evidence="2 3">So0007-03</strain>
    </source>
</reference>
<dbReference type="EMBL" id="JEME01002757">
    <property type="protein sequence ID" value="KYG03256.1"/>
    <property type="molecule type" value="Genomic_DNA"/>
</dbReference>
<feature type="region of interest" description="Disordered" evidence="1">
    <location>
        <begin position="43"/>
        <end position="67"/>
    </location>
</feature>
<gene>
    <name evidence="2" type="ORF">BE21_52585</name>
</gene>
<organism evidence="2 3">
    <name type="scientific">Sorangium cellulosum</name>
    <name type="common">Polyangium cellulosum</name>
    <dbReference type="NCBI Taxonomy" id="56"/>
    <lineage>
        <taxon>Bacteria</taxon>
        <taxon>Pseudomonadati</taxon>
        <taxon>Myxococcota</taxon>
        <taxon>Polyangia</taxon>
        <taxon>Polyangiales</taxon>
        <taxon>Polyangiaceae</taxon>
        <taxon>Sorangium</taxon>
    </lineage>
</organism>
<comment type="caution">
    <text evidence="2">The sequence shown here is derived from an EMBL/GenBank/DDBJ whole genome shotgun (WGS) entry which is preliminary data.</text>
</comment>
<name>A0A150TF54_SORCE</name>
<dbReference type="AlphaFoldDB" id="A0A150TF54"/>
<dbReference type="Proteomes" id="UP000075502">
    <property type="component" value="Unassembled WGS sequence"/>
</dbReference>
<evidence type="ECO:0000256" key="1">
    <source>
        <dbReference type="SAM" id="MobiDB-lite"/>
    </source>
</evidence>
<evidence type="ECO:0000313" key="2">
    <source>
        <dbReference type="EMBL" id="KYG03256.1"/>
    </source>
</evidence>
<protein>
    <submittedName>
        <fullName evidence="2">Uncharacterized protein</fullName>
    </submittedName>
</protein>